<dbReference type="PROSITE" id="PS01257">
    <property type="entry name" value="RIBOSOMAL_L10E"/>
    <property type="match status" value="1"/>
</dbReference>
<evidence type="ECO:0000256" key="5">
    <source>
        <dbReference type="ARBA" id="ARBA00023274"/>
    </source>
</evidence>
<dbReference type="SMART" id="SM00369">
    <property type="entry name" value="LRR_TYP"/>
    <property type="match status" value="7"/>
</dbReference>
<dbReference type="Pfam" id="PF13516">
    <property type="entry name" value="LRR_6"/>
    <property type="match status" value="1"/>
</dbReference>
<dbReference type="Pfam" id="PF13855">
    <property type="entry name" value="LRR_8"/>
    <property type="match status" value="1"/>
</dbReference>
<dbReference type="GO" id="GO:0006412">
    <property type="term" value="P:translation"/>
    <property type="evidence" value="ECO:0007669"/>
    <property type="project" value="InterPro"/>
</dbReference>
<dbReference type="CDD" id="cd01433">
    <property type="entry name" value="Ribosomal_L16_L10e"/>
    <property type="match status" value="1"/>
</dbReference>
<evidence type="ECO:0000256" key="4">
    <source>
        <dbReference type="ARBA" id="ARBA00022980"/>
    </source>
</evidence>
<dbReference type="Pfam" id="PF00252">
    <property type="entry name" value="Ribosomal_L16"/>
    <property type="match status" value="1"/>
</dbReference>
<evidence type="ECO:0000256" key="2">
    <source>
        <dbReference type="ARBA" id="ARBA00022614"/>
    </source>
</evidence>
<dbReference type="InterPro" id="IPR036920">
    <property type="entry name" value="Ribosomal_uL16_sf"/>
</dbReference>
<dbReference type="InterPro" id="IPR032675">
    <property type="entry name" value="LRR_dom_sf"/>
</dbReference>
<comment type="similarity">
    <text evidence="1">Belongs to the universal ribosomal protein uL16 family.</text>
</comment>
<evidence type="ECO:0000313" key="6">
    <source>
        <dbReference type="EMBL" id="KAF4654503.1"/>
    </source>
</evidence>
<dbReference type="InterPro" id="IPR018255">
    <property type="entry name" value="Ribosomal_uL16_CS_euk_arc"/>
</dbReference>
<proteinExistence type="inferred from homology"/>
<keyword evidence="2" id="KW-0433">Leucine-rich repeat</keyword>
<dbReference type="NCBIfam" id="TIGR00279">
    <property type="entry name" value="uL16_euk_arch"/>
    <property type="match status" value="1"/>
</dbReference>
<evidence type="ECO:0000256" key="1">
    <source>
        <dbReference type="ARBA" id="ARBA00008931"/>
    </source>
</evidence>
<dbReference type="GO" id="GO:1990904">
    <property type="term" value="C:ribonucleoprotein complex"/>
    <property type="evidence" value="ECO:0007669"/>
    <property type="project" value="UniProtKB-KW"/>
</dbReference>
<dbReference type="InterPro" id="IPR003591">
    <property type="entry name" value="Leu-rich_rpt_typical-subtyp"/>
</dbReference>
<dbReference type="Gene3D" id="3.80.10.10">
    <property type="entry name" value="Ribonuclease Inhibitor"/>
    <property type="match status" value="5"/>
</dbReference>
<dbReference type="Proteomes" id="UP000591131">
    <property type="component" value="Unassembled WGS sequence"/>
</dbReference>
<dbReference type="GO" id="GO:0005840">
    <property type="term" value="C:ribosome"/>
    <property type="evidence" value="ECO:0007669"/>
    <property type="project" value="UniProtKB-KW"/>
</dbReference>
<keyword evidence="5" id="KW-0687">Ribonucleoprotein</keyword>
<sequence length="1491" mass="165957">MGRRPARCYRYCKNKPYPKSRFCRGVPDPKIRIYDVGYKTASVDEFPAAVHMVSDEYEQVSSEALEAARVAANRYMLRWAGKEGFHMRIRVHPYHVLRINKMLSCAGADRLQTGMRGAYGKPNGTCARVNIGQVLISIRTRLDKEQIAVEALRRAKFKIPGRQKIHVSHNWGFTRFTKEEYQKYKAMGRLIPMGAHVQWLSSKGSLDRFIGSQLSDLSVEDDARVAVTSLELVFDITVPMSLFPAYFPGLRKLWLVHISLASLDCEGELPCLEELYLSQNAITSLTGMSQLCGKTLKTLHVNNNMIKSLHFGGPMENLGELNVAANAVSSLDIAAQQCPKLESFNVACNNVTDETLRELGEWTSLTELNVSGNEGIRRIEAILSLISRLPSLTAFHVSDADWGHPCPVAEAVNLSVALAATFPGLEIVNGCEITSEVRARAQEQLQDSWMFYDMERRRLSWQRSQTLQRVADELIYPLKQTENADDIVDTCWLRMLKSIDLHYTQSFERIHEEQASLCDALCLRDRRGVWSDSLRDILGENVDLRQWNEAEIIVRSARDIFDNYASRALNDEDFWLDYLLDGRLTSSVLVAAFPYLNTLYSPDAENVLLQTLASSDLTNFTLPLGPVTVVSRLAVHKDADDREQSDVSLSHTSFSLDIYLPLLEVDLALMLTKSGNAGSCRALDCEPEGLAWEDCLSVSASLARELQRLEVPTERHSGSDSGDKCGIVHDMPPRTDLTGALRLSGFNLCDSTVQLYLPSEPDELSGVDLSFNRLKCLSSLSSFCRDKRDMVNIRFLDVSHNYLRSIEPGLLKPLAQLDTLNLSYNALTDLEGTLGALAADVSGTLRALGIRRNMWAPSGVRKYLPDLVLLDGRDILSLDAEATTTKAAQALGSLDRTNLAGICESPDPLLVHLWGYEYTYNSDAATINMSDSLVVGARLESPLRRIIQAQRSSIRILHLKSCGLGDVSQSIFSADCWEDLCCLETLSLARNRITDIDHLGGVLSHCPLRVLDISYNFIEKLTIRDSAKLEQTLQVLDVTSNRITTLEGLSSIKQLRAIYAAGNRLADLRSLLILRNLPKISVIDFSGNPMMLANCSEEFIVFHLCCRSHSIEVHVLNGEMISPSMLHKARAKYSGIVTIDLLQERLGPVTSSGWNVKVLSLQSLRLRSIGTRLISEKLFPSLRELRLDNNHLRRINGLGCLPKLLMLSLTNNRLDFASGSEWTTGSPCSGKGSGNRFPSLKAWGRKALGDLRQRSGGYSGAVLANYAELRELVMDNAKIEQIFPEQASQDDESLAAAVTAMRVAKDIDIFRRLQDASYSLAPLQQPSVTALGATYQIGPSGLWQNIKELHLEGNSMRDLRFITCLPQLRGLFLASNRISEVMEVERLALCELPRLHKLDLSSNPVCRVPLTRLVPAVSTQISRYRLTVIQALPKLGYLDHMRITMDERQKVNSLAVTRVLNRIGLSATTSDVSADNLLCGLSVKSLDFGTN</sequence>
<name>A0A7J6L5Q2_PERCH</name>
<dbReference type="InterPro" id="IPR001197">
    <property type="entry name" value="Ribosomal_uL16_euk_arch"/>
</dbReference>
<organism evidence="6 7">
    <name type="scientific">Perkinsus chesapeaki</name>
    <name type="common">Clam parasite</name>
    <name type="synonym">Perkinsus andrewsi</name>
    <dbReference type="NCBI Taxonomy" id="330153"/>
    <lineage>
        <taxon>Eukaryota</taxon>
        <taxon>Sar</taxon>
        <taxon>Alveolata</taxon>
        <taxon>Perkinsozoa</taxon>
        <taxon>Perkinsea</taxon>
        <taxon>Perkinsida</taxon>
        <taxon>Perkinsidae</taxon>
        <taxon>Perkinsus</taxon>
    </lineage>
</organism>
<dbReference type="NCBIfam" id="NF003239">
    <property type="entry name" value="PRK04199.1-4"/>
    <property type="match status" value="1"/>
</dbReference>
<dbReference type="InterPro" id="IPR001611">
    <property type="entry name" value="Leu-rich_rpt"/>
</dbReference>
<dbReference type="PROSITE" id="PS51450">
    <property type="entry name" value="LRR"/>
    <property type="match status" value="6"/>
</dbReference>
<dbReference type="GO" id="GO:0003735">
    <property type="term" value="F:structural constituent of ribosome"/>
    <property type="evidence" value="ECO:0007669"/>
    <property type="project" value="InterPro"/>
</dbReference>
<dbReference type="InterPro" id="IPR016180">
    <property type="entry name" value="Ribosomal_uL16_dom"/>
</dbReference>
<dbReference type="FunFam" id="3.90.1170.10:FF:000002">
    <property type="entry name" value="60S ribosomal protein L10"/>
    <property type="match status" value="1"/>
</dbReference>
<evidence type="ECO:0000256" key="3">
    <source>
        <dbReference type="ARBA" id="ARBA00022737"/>
    </source>
</evidence>
<dbReference type="InterPro" id="IPR047873">
    <property type="entry name" value="Ribosomal_uL16"/>
</dbReference>
<dbReference type="SMART" id="SM00368">
    <property type="entry name" value="LRR_RI"/>
    <property type="match status" value="6"/>
</dbReference>
<keyword evidence="4 6" id="KW-0689">Ribosomal protein</keyword>
<dbReference type="EMBL" id="JAAPAO010000728">
    <property type="protein sequence ID" value="KAF4654503.1"/>
    <property type="molecule type" value="Genomic_DNA"/>
</dbReference>
<dbReference type="SUPFAM" id="SSF52058">
    <property type="entry name" value="L domain-like"/>
    <property type="match status" value="2"/>
</dbReference>
<dbReference type="OrthoDB" id="10258869at2759"/>
<keyword evidence="3" id="KW-0677">Repeat</keyword>
<evidence type="ECO:0000313" key="7">
    <source>
        <dbReference type="Proteomes" id="UP000591131"/>
    </source>
</evidence>
<accession>A0A7J6L5Q2</accession>
<dbReference type="SMART" id="SM00365">
    <property type="entry name" value="LRR_SD22"/>
    <property type="match status" value="6"/>
</dbReference>
<gene>
    <name evidence="6" type="primary">RPL10</name>
    <name evidence="6" type="ORF">FOL47_009931</name>
</gene>
<keyword evidence="7" id="KW-1185">Reference proteome</keyword>
<protein>
    <submittedName>
        <fullName evidence="6">60S ribosomal protein L10</fullName>
    </submittedName>
</protein>
<dbReference type="Gene3D" id="3.90.1170.10">
    <property type="entry name" value="Ribosomal protein L10e/L16"/>
    <property type="match status" value="1"/>
</dbReference>
<dbReference type="PANTHER" id="PTHR11726">
    <property type="entry name" value="60S RIBOSOMAL PROTEIN L10"/>
    <property type="match status" value="1"/>
</dbReference>
<dbReference type="SUPFAM" id="SSF54686">
    <property type="entry name" value="Ribosomal protein L16p/L10e"/>
    <property type="match status" value="1"/>
</dbReference>
<comment type="caution">
    <text evidence="6">The sequence shown here is derived from an EMBL/GenBank/DDBJ whole genome shotgun (WGS) entry which is preliminary data.</text>
</comment>
<reference evidence="6 7" key="1">
    <citation type="submission" date="2020-04" db="EMBL/GenBank/DDBJ databases">
        <title>Perkinsus chesapeaki whole genome sequence.</title>
        <authorList>
            <person name="Bogema D.R."/>
        </authorList>
    </citation>
    <scope>NUCLEOTIDE SEQUENCE [LARGE SCALE GENOMIC DNA]</scope>
    <source>
        <strain evidence="6">ATCC PRA-425</strain>
    </source>
</reference>